<dbReference type="Pfam" id="PF00535">
    <property type="entry name" value="Glycos_transf_2"/>
    <property type="match status" value="1"/>
</dbReference>
<dbReference type="Proteomes" id="UP000291259">
    <property type="component" value="Chromosome"/>
</dbReference>
<dbReference type="GO" id="GO:0016757">
    <property type="term" value="F:glycosyltransferase activity"/>
    <property type="evidence" value="ECO:0007669"/>
    <property type="project" value="UniProtKB-KW"/>
</dbReference>
<evidence type="ECO:0000256" key="2">
    <source>
        <dbReference type="ARBA" id="ARBA00006739"/>
    </source>
</evidence>
<dbReference type="OrthoDB" id="9771846at2"/>
<keyword evidence="7" id="KW-1185">Reference proteome</keyword>
<dbReference type="AlphaFoldDB" id="A0A4P6FFN9"/>
<evidence type="ECO:0000313" key="7">
    <source>
        <dbReference type="Proteomes" id="UP000291259"/>
    </source>
</evidence>
<dbReference type="KEGG" id="agf:ET445_16605"/>
<dbReference type="RefSeq" id="WP_129192260.1">
    <property type="nucleotide sequence ID" value="NZ_CP035491.1"/>
</dbReference>
<comment type="pathway">
    <text evidence="1">Cell wall biogenesis; cell wall polysaccharide biosynthesis.</text>
</comment>
<keyword evidence="3" id="KW-0328">Glycosyltransferase</keyword>
<gene>
    <name evidence="6" type="ORF">ET445_16605</name>
</gene>
<dbReference type="InterPro" id="IPR029044">
    <property type="entry name" value="Nucleotide-diphossugar_trans"/>
</dbReference>
<feature type="domain" description="Glycosyltransferase 2-like" evidence="5">
    <location>
        <begin position="5"/>
        <end position="120"/>
    </location>
</feature>
<dbReference type="Gene3D" id="3.90.550.10">
    <property type="entry name" value="Spore Coat Polysaccharide Biosynthesis Protein SpsA, Chain A"/>
    <property type="match status" value="1"/>
</dbReference>
<name>A0A4P6FFN9_9MICO</name>
<keyword evidence="4 6" id="KW-0808">Transferase</keyword>
<evidence type="ECO:0000259" key="5">
    <source>
        <dbReference type="Pfam" id="PF00535"/>
    </source>
</evidence>
<dbReference type="InterPro" id="IPR001173">
    <property type="entry name" value="Glyco_trans_2-like"/>
</dbReference>
<reference evidence="6 7" key="1">
    <citation type="submission" date="2019-01" db="EMBL/GenBank/DDBJ databases">
        <title>Genome sequencing of strain FW100M-8.</title>
        <authorList>
            <person name="Heo J."/>
            <person name="Kim S.-J."/>
            <person name="Kim J.-S."/>
            <person name="Hong S.-B."/>
            <person name="Kwon S.-W."/>
        </authorList>
    </citation>
    <scope>NUCLEOTIDE SEQUENCE [LARGE SCALE GENOMIC DNA]</scope>
    <source>
        <strain evidence="6 7">FW100M-8</strain>
    </source>
</reference>
<comment type="similarity">
    <text evidence="2">Belongs to the glycosyltransferase 2 family.</text>
</comment>
<accession>A0A4P6FFN9</accession>
<evidence type="ECO:0000313" key="6">
    <source>
        <dbReference type="EMBL" id="QAY74716.1"/>
    </source>
</evidence>
<evidence type="ECO:0000256" key="4">
    <source>
        <dbReference type="ARBA" id="ARBA00022679"/>
    </source>
</evidence>
<sequence length="290" mass="31703">MTKISVVVVNFRTSSLLDRLIRSLDVDHELIVVDNFSSERELELVRGALPAGALLVQQDNVGFAAGVNAGVARARAENDVLVVNPDAWFASESIGELQSLAHAENADVASPLILSSGDGTIWFDGGRVLLRSLTVEHLGFGAVPADFPTIRETSFMSGCIMLISPAARRALFPLREDLFLYYEDVDLSLRAQSLGMCLLVVRSAVAFHDEGGASSSDVGRRSAGYYFYQSRNRLILARELRSARALIATPLVSARLIARIFRREDKRSLKSRAVVQGVVAGLRGRKVRFE</sequence>
<proteinExistence type="inferred from homology"/>
<dbReference type="PANTHER" id="PTHR43179">
    <property type="entry name" value="RHAMNOSYLTRANSFERASE WBBL"/>
    <property type="match status" value="1"/>
</dbReference>
<dbReference type="PANTHER" id="PTHR43179:SF12">
    <property type="entry name" value="GALACTOFURANOSYLTRANSFERASE GLFT2"/>
    <property type="match status" value="1"/>
</dbReference>
<dbReference type="SUPFAM" id="SSF53448">
    <property type="entry name" value="Nucleotide-diphospho-sugar transferases"/>
    <property type="match status" value="1"/>
</dbReference>
<dbReference type="EMBL" id="CP035491">
    <property type="protein sequence ID" value="QAY74716.1"/>
    <property type="molecule type" value="Genomic_DNA"/>
</dbReference>
<organism evidence="6 7">
    <name type="scientific">Agromyces protaetiae</name>
    <dbReference type="NCBI Taxonomy" id="2509455"/>
    <lineage>
        <taxon>Bacteria</taxon>
        <taxon>Bacillati</taxon>
        <taxon>Actinomycetota</taxon>
        <taxon>Actinomycetes</taxon>
        <taxon>Micrococcales</taxon>
        <taxon>Microbacteriaceae</taxon>
        <taxon>Agromyces</taxon>
    </lineage>
</organism>
<protein>
    <submittedName>
        <fullName evidence="6">Glycosyltransferase family 2 protein</fullName>
    </submittedName>
</protein>
<evidence type="ECO:0000256" key="3">
    <source>
        <dbReference type="ARBA" id="ARBA00022676"/>
    </source>
</evidence>
<evidence type="ECO:0000256" key="1">
    <source>
        <dbReference type="ARBA" id="ARBA00004776"/>
    </source>
</evidence>